<feature type="region of interest" description="Disordered" evidence="1">
    <location>
        <begin position="263"/>
        <end position="428"/>
    </location>
</feature>
<evidence type="ECO:0000313" key="4">
    <source>
        <dbReference type="Proteomes" id="UP000702544"/>
    </source>
</evidence>
<evidence type="ECO:0000256" key="1">
    <source>
        <dbReference type="SAM" id="MobiDB-lite"/>
    </source>
</evidence>
<feature type="region of interest" description="Disordered" evidence="1">
    <location>
        <begin position="1"/>
        <end position="22"/>
    </location>
</feature>
<dbReference type="InterPro" id="IPR051677">
    <property type="entry name" value="AfsR-DnrI-RedD_regulator"/>
</dbReference>
<dbReference type="InterPro" id="IPR005158">
    <property type="entry name" value="BTAD"/>
</dbReference>
<comment type="caution">
    <text evidence="3">The sequence shown here is derived from an EMBL/GenBank/DDBJ whole genome shotgun (WGS) entry which is preliminary data.</text>
</comment>
<feature type="compositionally biased region" description="Pro residues" evidence="1">
    <location>
        <begin position="338"/>
        <end position="354"/>
    </location>
</feature>
<dbReference type="SMART" id="SM01043">
    <property type="entry name" value="BTAD"/>
    <property type="match status" value="1"/>
</dbReference>
<dbReference type="Gene3D" id="1.25.40.10">
    <property type="entry name" value="Tetratricopeptide repeat domain"/>
    <property type="match status" value="2"/>
</dbReference>
<dbReference type="InterPro" id="IPR011990">
    <property type="entry name" value="TPR-like_helical_dom_sf"/>
</dbReference>
<dbReference type="Proteomes" id="UP000702544">
    <property type="component" value="Unassembled WGS sequence"/>
</dbReference>
<accession>A0AAE4Z987</accession>
<evidence type="ECO:0000313" key="3">
    <source>
        <dbReference type="EMBL" id="NIR75373.1"/>
    </source>
</evidence>
<feature type="compositionally biased region" description="Basic residues" evidence="1">
    <location>
        <begin position="542"/>
        <end position="551"/>
    </location>
</feature>
<sequence length="1073" mass="116264">MATSRHVATPILGGRSASRRSGGKGVELYTLGGVRLLLSGDDITSKLGVKHLALLVYLFQEQRPMHPTEVFELFGRGQDEEKEMEGLRRVVTWLRENIGGVDIKLTAETIEAMGGVRLDTHDVDSAIDTNDAACVAELYVGEFLEGFRSGSASFDEWAQKERGRIKRAWSHAILSAARDAEGRGDWKTAAVWWQVLVDRAPIRPEAVAGHLNALASAGRQEDAARAYAAYVARLRENGAGQPADDVKKVLSQHPVLRQIAENQITPPTPSRPAASAPPPQPAPPPSPPPSPDAPTVSQAPSRGDAEPPEPPAAELIEGFESGAPPPIREDKSAVTPGPSRPQGPVPAKPKPPPAAKGHSPATPKSPPAPAPGKPASDSGLPDFLDDADEFDIPIEHPKKPSPPASGPREDRQPKRRSEEDEALSEAKKAAAAFVDTQYGRVRHEITSVRKPWAPVVQNWWKELGPVRDYLKEMVAEGIKLLARGLAALVPLLGRLFRATGEGAAGALSSARSRLNRDKKERGRPVKRDRGRGSVAVLEPPARKTKVARPKTKSPPTPTSPAKPKTPPPAKKPEPKVTDPASEGLFGYLGTEPSTERELSFDEAFPEEFGGPESAIQEPAARRQKAATTGAVPWEADIPAVKPRKPKKKLTLPKLPGIPVLPLLRLLRRFWYAPLLVAAVGAGVVFGPEIYRTVIGFTRDLPGRLPDVQAPSLPRVSIPRVTIRTPGFVETTVSRVGEMFSGPLLEEPGEWVLVADVEADGRGPYTSDVLTQALEFDLAQARFFSVVPRERAILARRRSTGNRSSDLPRDEALDLAASEGYALVLFGRVRHFEGNDSVAARDSVALRVFNPQGDTLYGVAAPVAPESNPMATLSELARAVGRRMGEPANDIEASKAPSQFLSESPDAIAAYYDARMQFLAGRYRDAATRARRATSIDPTFALAHHLTAWAEAMRGRRNSARTALETAWQLADGTTERERMRILGDWLAWEGRESDAAVTYDELFSIFRDDVGALKSQAILQRQIGVRGAGEGNLRVAYSIDPYDWPPLDRIARYLGYSGRLPDVDSLIAAAQSR</sequence>
<feature type="compositionally biased region" description="Pro residues" evidence="1">
    <location>
        <begin position="552"/>
        <end position="569"/>
    </location>
</feature>
<feature type="compositionally biased region" description="Acidic residues" evidence="1">
    <location>
        <begin position="383"/>
        <end position="392"/>
    </location>
</feature>
<dbReference type="SUPFAM" id="SSF48452">
    <property type="entry name" value="TPR-like"/>
    <property type="match status" value="2"/>
</dbReference>
<feature type="compositionally biased region" description="Basic and acidic residues" evidence="1">
    <location>
        <begin position="407"/>
        <end position="428"/>
    </location>
</feature>
<proteinExistence type="predicted"/>
<feature type="region of interest" description="Disordered" evidence="1">
    <location>
        <begin position="502"/>
        <end position="584"/>
    </location>
</feature>
<protein>
    <recommendedName>
        <fullName evidence="2">Bacterial transcriptional activator domain-containing protein</fullName>
    </recommendedName>
</protein>
<dbReference type="Pfam" id="PF03704">
    <property type="entry name" value="BTAD"/>
    <property type="match status" value="1"/>
</dbReference>
<name>A0AAE4Z987_9BACT</name>
<feature type="compositionally biased region" description="Basic and acidic residues" evidence="1">
    <location>
        <begin position="514"/>
        <end position="531"/>
    </location>
</feature>
<dbReference type="PANTHER" id="PTHR35807">
    <property type="entry name" value="TRANSCRIPTIONAL REGULATOR REDD-RELATED"/>
    <property type="match status" value="1"/>
</dbReference>
<dbReference type="EMBL" id="JAACAK010000075">
    <property type="protein sequence ID" value="NIR75373.1"/>
    <property type="molecule type" value="Genomic_DNA"/>
</dbReference>
<feature type="domain" description="Bacterial transcriptional activator" evidence="2">
    <location>
        <begin position="118"/>
        <end position="250"/>
    </location>
</feature>
<feature type="compositionally biased region" description="Pro residues" evidence="1">
    <location>
        <begin position="363"/>
        <end position="372"/>
    </location>
</feature>
<evidence type="ECO:0000259" key="2">
    <source>
        <dbReference type="SMART" id="SM01043"/>
    </source>
</evidence>
<organism evidence="3 4">
    <name type="scientific">Candidatus Kutchimonas denitrificans</name>
    <dbReference type="NCBI Taxonomy" id="3056748"/>
    <lineage>
        <taxon>Bacteria</taxon>
        <taxon>Pseudomonadati</taxon>
        <taxon>Gemmatimonadota</taxon>
        <taxon>Gemmatimonadia</taxon>
        <taxon>Candidatus Palauibacterales</taxon>
        <taxon>Candidatus Palauibacteraceae</taxon>
        <taxon>Candidatus Kutchimonas</taxon>
    </lineage>
</organism>
<reference evidence="3 4" key="1">
    <citation type="submission" date="2020-01" db="EMBL/GenBank/DDBJ databases">
        <title>Genomes assembled from Gulf of Kutch pelagic sediment metagenomes.</title>
        <authorList>
            <person name="Chandrashekar M."/>
            <person name="Mahajan M.S."/>
            <person name="Dave K.J."/>
            <person name="Vatsa P."/>
            <person name="Nathani N.M."/>
        </authorList>
    </citation>
    <scope>NUCLEOTIDE SEQUENCE [LARGE SCALE GENOMIC DNA]</scope>
    <source>
        <strain evidence="3">KS3-K002</strain>
    </source>
</reference>
<gene>
    <name evidence="3" type="ORF">GWO12_09745</name>
</gene>
<dbReference type="AlphaFoldDB" id="A0AAE4Z987"/>
<feature type="compositionally biased region" description="Pro residues" evidence="1">
    <location>
        <begin position="266"/>
        <end position="292"/>
    </location>
</feature>